<comment type="catalytic activity">
    <reaction evidence="4 5">
        <text>O-phospho-L-tyrosyl-[protein] + H2O = L-tyrosyl-[protein] + phosphate</text>
        <dbReference type="Rhea" id="RHEA:10684"/>
        <dbReference type="Rhea" id="RHEA-COMP:10136"/>
        <dbReference type="Rhea" id="RHEA-COMP:20101"/>
        <dbReference type="ChEBI" id="CHEBI:15377"/>
        <dbReference type="ChEBI" id="CHEBI:43474"/>
        <dbReference type="ChEBI" id="CHEBI:46858"/>
        <dbReference type="ChEBI" id="CHEBI:61978"/>
        <dbReference type="EC" id="3.1.3.48"/>
    </reaction>
</comment>
<organism evidence="6 7">
    <name type="scientific">Lactococcus cremoris subsp. cremoris GE214</name>
    <dbReference type="NCBI Taxonomy" id="1415168"/>
    <lineage>
        <taxon>Bacteria</taxon>
        <taxon>Bacillati</taxon>
        <taxon>Bacillota</taxon>
        <taxon>Bacilli</taxon>
        <taxon>Lactobacillales</taxon>
        <taxon>Streptococcaceae</taxon>
        <taxon>Lactococcus</taxon>
        <taxon>Lactococcus cremoris subsp. cremoris</taxon>
    </lineage>
</organism>
<dbReference type="SUPFAM" id="SSF89550">
    <property type="entry name" value="PHP domain-like"/>
    <property type="match status" value="1"/>
</dbReference>
<dbReference type="GO" id="GO:0030145">
    <property type="term" value="F:manganese ion binding"/>
    <property type="evidence" value="ECO:0007669"/>
    <property type="project" value="UniProtKB-UniRule"/>
</dbReference>
<dbReference type="GO" id="GO:0004725">
    <property type="term" value="F:protein tyrosine phosphatase activity"/>
    <property type="evidence" value="ECO:0007669"/>
    <property type="project" value="UniProtKB-UniRule"/>
</dbReference>
<gene>
    <name evidence="6" type="ORF">U725_02527</name>
</gene>
<dbReference type="PIRSF" id="PIRSF016557">
    <property type="entry name" value="Caps_synth_CpsB"/>
    <property type="match status" value="1"/>
</dbReference>
<dbReference type="RefSeq" id="WP_042748962.1">
    <property type="nucleotide sequence ID" value="NZ_AZSI01000189.1"/>
</dbReference>
<dbReference type="EC" id="3.1.3.48" evidence="5"/>
<evidence type="ECO:0000256" key="5">
    <source>
        <dbReference type="PIRNR" id="PIRNR016557"/>
    </source>
</evidence>
<dbReference type="Proteomes" id="UP000028401">
    <property type="component" value="Unassembled WGS sequence"/>
</dbReference>
<dbReference type="PATRIC" id="fig|1415168.3.peg.2584"/>
<evidence type="ECO:0000313" key="7">
    <source>
        <dbReference type="Proteomes" id="UP000028401"/>
    </source>
</evidence>
<dbReference type="Gene3D" id="3.20.20.140">
    <property type="entry name" value="Metal-dependent hydrolases"/>
    <property type="match status" value="1"/>
</dbReference>
<dbReference type="InterPro" id="IPR016195">
    <property type="entry name" value="Pol/histidinol_Pase-like"/>
</dbReference>
<comment type="similarity">
    <text evidence="1 5">Belongs to the metallo-dependent hydrolases superfamily. CpsB/CapC family.</text>
</comment>
<evidence type="ECO:0000256" key="1">
    <source>
        <dbReference type="ARBA" id="ARBA00005750"/>
    </source>
</evidence>
<evidence type="ECO:0000256" key="4">
    <source>
        <dbReference type="ARBA" id="ARBA00051722"/>
    </source>
</evidence>
<protein>
    <recommendedName>
        <fullName evidence="5">Tyrosine-protein phosphatase</fullName>
        <ecNumber evidence="5">3.1.3.48</ecNumber>
    </recommendedName>
</protein>
<dbReference type="PANTHER" id="PTHR39181">
    <property type="entry name" value="TYROSINE-PROTEIN PHOSPHATASE YWQE"/>
    <property type="match status" value="1"/>
</dbReference>
<name>A0A084A7R5_LACLC</name>
<evidence type="ECO:0000256" key="2">
    <source>
        <dbReference type="ARBA" id="ARBA00022801"/>
    </source>
</evidence>
<accession>A0A084A7R5</accession>
<evidence type="ECO:0000313" key="6">
    <source>
        <dbReference type="EMBL" id="KEY61344.1"/>
    </source>
</evidence>
<comment type="caution">
    <text evidence="6">The sequence shown here is derived from an EMBL/GenBank/DDBJ whole genome shotgun (WGS) entry which is preliminary data.</text>
</comment>
<dbReference type="AlphaFoldDB" id="A0A084A7R5"/>
<dbReference type="Pfam" id="PF19567">
    <property type="entry name" value="CpsB_CapC"/>
    <property type="match status" value="1"/>
</dbReference>
<keyword evidence="2 5" id="KW-0378">Hydrolase</keyword>
<keyword evidence="3 5" id="KW-0904">Protein phosphatase</keyword>
<dbReference type="PANTHER" id="PTHR39181:SF1">
    <property type="entry name" value="TYROSINE-PROTEIN PHOSPHATASE YWQE"/>
    <property type="match status" value="1"/>
</dbReference>
<dbReference type="InterPro" id="IPR016667">
    <property type="entry name" value="Caps_polysacc_synth_CpsB/CapC"/>
</dbReference>
<sequence length="254" mass="28451">MIDIHCHILPGIDDGAKTSGDTLTMLKSAIDEGITTITATPHHNPQFNNESPLILKKVKEVQNIIDEHQLPIEVLPGQEVRIYGDLLKEFSEGKLLTAAGTSSYILIEFPSNHVPAYAKELFYNIQLEGLHPILVHPERNSGIIENPDILFDFIEQGVLSQITASSVTGHFGKKIQKLSFKMIENHLTHFVASDAHNVTSRAFKMKEAFEMIEDSYGSGVSRMFQNNAESVILNESFYQEKPTKIKTKKFLGLF</sequence>
<evidence type="ECO:0000256" key="3">
    <source>
        <dbReference type="ARBA" id="ARBA00022912"/>
    </source>
</evidence>
<dbReference type="EMBL" id="AZSI01000189">
    <property type="protein sequence ID" value="KEY61344.1"/>
    <property type="molecule type" value="Genomic_DNA"/>
</dbReference>
<proteinExistence type="inferred from homology"/>
<reference evidence="6 7" key="1">
    <citation type="submission" date="2014-06" db="EMBL/GenBank/DDBJ databases">
        <title>Draft genome sequence of the putrescine producing strain Lactococcus lactis subsp cremoris GE214.</title>
        <authorList>
            <person name="Ladero V."/>
            <person name="Linares D.M."/>
            <person name="del Rio B."/>
            <person name="Mayo B."/>
            <person name="Martin M.C."/>
            <person name="Fernandez M."/>
            <person name="Alvarez M.A."/>
        </authorList>
    </citation>
    <scope>NUCLEOTIDE SEQUENCE [LARGE SCALE GENOMIC DNA]</scope>
    <source>
        <strain evidence="6 7">GE214</strain>
    </source>
</reference>